<dbReference type="Pfam" id="PF09783">
    <property type="entry name" value="Vac_ImportDeg"/>
    <property type="match status" value="1"/>
</dbReference>
<gene>
    <name evidence="3" type="ORF">BDY21DRAFT_348971</name>
</gene>
<sequence>MLPHLSSMSRSNLLLGGERDRDRIRQRIPDRDRIRERTPDREPAIVGRYGRRGAQTPIMPASLQHRFTPGISADGAGTTSARAAGDARMAAYRHYLDSPMREAAAAANANLSNRGASAAAALLPSPEGASPYNGALERAIKYLSRVRWASSWEEAVAIGVETGVLDRGAVFDLASDRGDLSDTSATGNVPVGGVAWKDLVLDPCALPRPSETSWLVPGAVFSGSQHATSGRPAAGRDLERTYAFEYVQEPGVSSSVMNPRIAHAQRYHHGRNVAGGRDAPSGAGARGSAYGYGAAPSAAPPVSAWAQENWPVRVTIHAVDYEHMTVAATMEAYNVPSVAGVGYVGAGGEGAMREAGADTDRMEGVERTGPARTQAASSGDNNNNNHGTHPPSTSGPTTAPSAPPASTSSPRTTSITTYLEGEILDFTTYTLRTESFRSSLENDAKYWRKLPPFRDAGSDDEVVRTLLSRGAMEHLAEKYVLMRWKERCFVAPDGGVSGGSNATANGTAGATAFGTTAFGSATGRRRPFLGAGREGGRRWRRRAERRVREWELRELLADASEDDDEGPDVYDVLGQGPPLYRRGALDDALEFYEAGGGPWDGGFRNNAAAFGGGGPQRWFSGGAAGAG</sequence>
<dbReference type="OrthoDB" id="62at2759"/>
<feature type="non-terminal residue" evidence="3">
    <location>
        <position position="627"/>
    </location>
</feature>
<dbReference type="GO" id="GO:0045721">
    <property type="term" value="P:negative regulation of gluconeogenesis"/>
    <property type="evidence" value="ECO:0007669"/>
    <property type="project" value="TreeGrafter"/>
</dbReference>
<feature type="compositionally biased region" description="Polar residues" evidence="2">
    <location>
        <begin position="374"/>
        <end position="387"/>
    </location>
</feature>
<dbReference type="GO" id="GO:0005773">
    <property type="term" value="C:vacuole"/>
    <property type="evidence" value="ECO:0007669"/>
    <property type="project" value="GOC"/>
</dbReference>
<feature type="region of interest" description="Disordered" evidence="2">
    <location>
        <begin position="1"/>
        <end position="41"/>
    </location>
</feature>
<name>A0A6A6NVS4_9PEZI</name>
<feature type="region of interest" description="Disordered" evidence="2">
    <location>
        <begin position="352"/>
        <end position="413"/>
    </location>
</feature>
<dbReference type="GO" id="GO:0034657">
    <property type="term" value="C:GID complex"/>
    <property type="evidence" value="ECO:0007669"/>
    <property type="project" value="TreeGrafter"/>
</dbReference>
<dbReference type="InterPro" id="IPR018618">
    <property type="entry name" value="GID4/10-like"/>
</dbReference>
<evidence type="ECO:0000256" key="1">
    <source>
        <dbReference type="ARBA" id="ARBA00061469"/>
    </source>
</evidence>
<organism evidence="3 4">
    <name type="scientific">Lineolata rhizophorae</name>
    <dbReference type="NCBI Taxonomy" id="578093"/>
    <lineage>
        <taxon>Eukaryota</taxon>
        <taxon>Fungi</taxon>
        <taxon>Dikarya</taxon>
        <taxon>Ascomycota</taxon>
        <taxon>Pezizomycotina</taxon>
        <taxon>Dothideomycetes</taxon>
        <taxon>Dothideomycetes incertae sedis</taxon>
        <taxon>Lineolatales</taxon>
        <taxon>Lineolataceae</taxon>
        <taxon>Lineolata</taxon>
    </lineage>
</organism>
<keyword evidence="4" id="KW-1185">Reference proteome</keyword>
<dbReference type="GO" id="GO:0043161">
    <property type="term" value="P:proteasome-mediated ubiquitin-dependent protein catabolic process"/>
    <property type="evidence" value="ECO:0007669"/>
    <property type="project" value="TreeGrafter"/>
</dbReference>
<accession>A0A6A6NVS4</accession>
<feature type="compositionally biased region" description="Basic and acidic residues" evidence="2">
    <location>
        <begin position="17"/>
        <end position="41"/>
    </location>
</feature>
<dbReference type="AlphaFoldDB" id="A0A6A6NVS4"/>
<feature type="compositionally biased region" description="Polar residues" evidence="2">
    <location>
        <begin position="1"/>
        <end position="12"/>
    </location>
</feature>
<protein>
    <submittedName>
        <fullName evidence="3">Vacuolar import and degradation protein-domain-containing protein</fullName>
    </submittedName>
</protein>
<comment type="similarity">
    <text evidence="1">Belongs to the GID4/VID24 family.</text>
</comment>
<feature type="compositionally biased region" description="Low complexity" evidence="2">
    <location>
        <begin position="388"/>
        <end position="413"/>
    </location>
</feature>
<reference evidence="3" key="1">
    <citation type="journal article" date="2020" name="Stud. Mycol.">
        <title>101 Dothideomycetes genomes: a test case for predicting lifestyles and emergence of pathogens.</title>
        <authorList>
            <person name="Haridas S."/>
            <person name="Albert R."/>
            <person name="Binder M."/>
            <person name="Bloem J."/>
            <person name="Labutti K."/>
            <person name="Salamov A."/>
            <person name="Andreopoulos B."/>
            <person name="Baker S."/>
            <person name="Barry K."/>
            <person name="Bills G."/>
            <person name="Bluhm B."/>
            <person name="Cannon C."/>
            <person name="Castanera R."/>
            <person name="Culley D."/>
            <person name="Daum C."/>
            <person name="Ezra D."/>
            <person name="Gonzalez J."/>
            <person name="Henrissat B."/>
            <person name="Kuo A."/>
            <person name="Liang C."/>
            <person name="Lipzen A."/>
            <person name="Lutzoni F."/>
            <person name="Magnuson J."/>
            <person name="Mondo S."/>
            <person name="Nolan M."/>
            <person name="Ohm R."/>
            <person name="Pangilinan J."/>
            <person name="Park H.-J."/>
            <person name="Ramirez L."/>
            <person name="Alfaro M."/>
            <person name="Sun H."/>
            <person name="Tritt A."/>
            <person name="Yoshinaga Y."/>
            <person name="Zwiers L.-H."/>
            <person name="Turgeon B."/>
            <person name="Goodwin S."/>
            <person name="Spatafora J."/>
            <person name="Crous P."/>
            <person name="Grigoriev I."/>
        </authorList>
    </citation>
    <scope>NUCLEOTIDE SEQUENCE</scope>
    <source>
        <strain evidence="3">ATCC 16933</strain>
    </source>
</reference>
<dbReference type="EMBL" id="MU001685">
    <property type="protein sequence ID" value="KAF2455885.1"/>
    <property type="molecule type" value="Genomic_DNA"/>
</dbReference>
<evidence type="ECO:0000313" key="4">
    <source>
        <dbReference type="Proteomes" id="UP000799766"/>
    </source>
</evidence>
<dbReference type="PANTHER" id="PTHR14534">
    <property type="entry name" value="VACUOLAR IMPORT AND DEGRADATION PROTEIN 24"/>
    <property type="match status" value="1"/>
</dbReference>
<proteinExistence type="inferred from homology"/>
<dbReference type="GO" id="GO:0006623">
    <property type="term" value="P:protein targeting to vacuole"/>
    <property type="evidence" value="ECO:0007669"/>
    <property type="project" value="TreeGrafter"/>
</dbReference>
<dbReference type="GO" id="GO:0007039">
    <property type="term" value="P:protein catabolic process in the vacuole"/>
    <property type="evidence" value="ECO:0007669"/>
    <property type="project" value="TreeGrafter"/>
</dbReference>
<dbReference type="PANTHER" id="PTHR14534:SF3">
    <property type="entry name" value="GID COMPLEX SUBUNIT 4 HOMOLOG"/>
    <property type="match status" value="1"/>
</dbReference>
<feature type="compositionally biased region" description="Basic and acidic residues" evidence="2">
    <location>
        <begin position="352"/>
        <end position="366"/>
    </location>
</feature>
<evidence type="ECO:0000313" key="3">
    <source>
        <dbReference type="EMBL" id="KAF2455885.1"/>
    </source>
</evidence>
<dbReference type="Proteomes" id="UP000799766">
    <property type="component" value="Unassembled WGS sequence"/>
</dbReference>
<evidence type="ECO:0000256" key="2">
    <source>
        <dbReference type="SAM" id="MobiDB-lite"/>
    </source>
</evidence>